<comment type="caution">
    <text evidence="6">The sequence shown here is derived from an EMBL/GenBank/DDBJ whole genome shotgun (WGS) entry which is preliminary data.</text>
</comment>
<dbReference type="InterPro" id="IPR023485">
    <property type="entry name" value="Ptyr_pPase"/>
</dbReference>
<keyword evidence="7" id="KW-1185">Reference proteome</keyword>
<dbReference type="AlphaFoldDB" id="A0A9X2JV52"/>
<feature type="domain" description="Phosphotyrosine protein phosphatase I" evidence="5">
    <location>
        <begin position="3"/>
        <end position="179"/>
    </location>
</feature>
<evidence type="ECO:0000256" key="1">
    <source>
        <dbReference type="ARBA" id="ARBA00011063"/>
    </source>
</evidence>
<proteinExistence type="inferred from homology"/>
<evidence type="ECO:0000313" key="7">
    <source>
        <dbReference type="Proteomes" id="UP001139493"/>
    </source>
</evidence>
<evidence type="ECO:0000259" key="5">
    <source>
        <dbReference type="SMART" id="SM00226"/>
    </source>
</evidence>
<dbReference type="Gene3D" id="3.40.50.2300">
    <property type="match status" value="1"/>
</dbReference>
<protein>
    <submittedName>
        <fullName evidence="6">Protein-tyrosine phosphatase</fullName>
    </submittedName>
</protein>
<feature type="active site" description="Nucleophile" evidence="4">
    <location>
        <position position="9"/>
    </location>
</feature>
<comment type="similarity">
    <text evidence="1">Belongs to the low molecular weight phosphotyrosine protein phosphatase family.</text>
</comment>
<organism evidence="6 7">
    <name type="scientific">Promicromonospora thailandica</name>
    <dbReference type="NCBI Taxonomy" id="765201"/>
    <lineage>
        <taxon>Bacteria</taxon>
        <taxon>Bacillati</taxon>
        <taxon>Actinomycetota</taxon>
        <taxon>Actinomycetes</taxon>
        <taxon>Micrococcales</taxon>
        <taxon>Promicromonosporaceae</taxon>
        <taxon>Promicromonospora</taxon>
    </lineage>
</organism>
<dbReference type="PANTHER" id="PTHR11717:SF31">
    <property type="entry name" value="LOW MOLECULAR WEIGHT PROTEIN-TYROSINE-PHOSPHATASE ETP-RELATED"/>
    <property type="match status" value="1"/>
</dbReference>
<dbReference type="Proteomes" id="UP001139493">
    <property type="component" value="Unassembled WGS sequence"/>
</dbReference>
<dbReference type="GO" id="GO:0004725">
    <property type="term" value="F:protein tyrosine phosphatase activity"/>
    <property type="evidence" value="ECO:0007669"/>
    <property type="project" value="InterPro"/>
</dbReference>
<evidence type="ECO:0000256" key="3">
    <source>
        <dbReference type="ARBA" id="ARBA00022912"/>
    </source>
</evidence>
<dbReference type="InterPro" id="IPR036196">
    <property type="entry name" value="Ptyr_pPase_sf"/>
</dbReference>
<evidence type="ECO:0000256" key="4">
    <source>
        <dbReference type="PIRSR" id="PIRSR617867-1"/>
    </source>
</evidence>
<keyword evidence="3" id="KW-0904">Protein phosphatase</keyword>
<dbReference type="PANTHER" id="PTHR11717">
    <property type="entry name" value="LOW MOLECULAR WEIGHT PROTEIN TYROSINE PHOSPHATASE"/>
    <property type="match status" value="1"/>
</dbReference>
<dbReference type="RefSeq" id="WP_253835352.1">
    <property type="nucleotide sequence ID" value="NZ_JAMTCS010000005.1"/>
</dbReference>
<reference evidence="6" key="1">
    <citation type="submission" date="2022-06" db="EMBL/GenBank/DDBJ databases">
        <title>Genomic Encyclopedia of Archaeal and Bacterial Type Strains, Phase II (KMG-II): from individual species to whole genera.</title>
        <authorList>
            <person name="Goeker M."/>
        </authorList>
    </citation>
    <scope>NUCLEOTIDE SEQUENCE</scope>
    <source>
        <strain evidence="6">DSM 26652</strain>
    </source>
</reference>
<feature type="active site" evidence="4">
    <location>
        <position position="15"/>
    </location>
</feature>
<dbReference type="Pfam" id="PF01451">
    <property type="entry name" value="LMWPc"/>
    <property type="match status" value="1"/>
</dbReference>
<accession>A0A9X2JV52</accession>
<dbReference type="InterPro" id="IPR050438">
    <property type="entry name" value="LMW_PTPase"/>
</dbReference>
<dbReference type="SUPFAM" id="SSF52788">
    <property type="entry name" value="Phosphotyrosine protein phosphatases I"/>
    <property type="match status" value="1"/>
</dbReference>
<dbReference type="SMART" id="SM00226">
    <property type="entry name" value="LMWPc"/>
    <property type="match status" value="1"/>
</dbReference>
<keyword evidence="2" id="KW-0378">Hydrolase</keyword>
<dbReference type="PRINTS" id="PR00719">
    <property type="entry name" value="LMWPTPASE"/>
</dbReference>
<name>A0A9X2JV52_9MICO</name>
<dbReference type="EMBL" id="JAMTCS010000005">
    <property type="protein sequence ID" value="MCP2264691.1"/>
    <property type="molecule type" value="Genomic_DNA"/>
</dbReference>
<evidence type="ECO:0000256" key="2">
    <source>
        <dbReference type="ARBA" id="ARBA00022801"/>
    </source>
</evidence>
<gene>
    <name evidence="6" type="ORF">APR03_002029</name>
</gene>
<dbReference type="InterPro" id="IPR017867">
    <property type="entry name" value="Tyr_phospatase_low_mol_wt"/>
</dbReference>
<sequence>MPFTVLAVCTGNVCRSPAVETLLRGVLDASVTVASAGTSAVVGHPVARPMADLLTANGFPPDGFAARQLTPDLVRDADLVLALTRAHRTRVVEEVPAAVRRTLTLTELGRLSSTVPPGAVSGPDDASRLATLVTAALGERPRHVGARTEDVVDPWGRTMAVYRTSYEQMISALTAVMAAMRA</sequence>
<evidence type="ECO:0000313" key="6">
    <source>
        <dbReference type="EMBL" id="MCP2264691.1"/>
    </source>
</evidence>